<name>A0A2T2NZC8_CORCC</name>
<proteinExistence type="predicted"/>
<organism evidence="2 3">
    <name type="scientific">Corynespora cassiicola Philippines</name>
    <dbReference type="NCBI Taxonomy" id="1448308"/>
    <lineage>
        <taxon>Eukaryota</taxon>
        <taxon>Fungi</taxon>
        <taxon>Dikarya</taxon>
        <taxon>Ascomycota</taxon>
        <taxon>Pezizomycotina</taxon>
        <taxon>Dothideomycetes</taxon>
        <taxon>Pleosporomycetidae</taxon>
        <taxon>Pleosporales</taxon>
        <taxon>Corynesporascaceae</taxon>
        <taxon>Corynespora</taxon>
    </lineage>
</organism>
<dbReference type="AlphaFoldDB" id="A0A2T2NZC8"/>
<gene>
    <name evidence="2" type="ORF">BS50DRAFT_485741</name>
</gene>
<dbReference type="EMBL" id="KZ678131">
    <property type="protein sequence ID" value="PSN70719.1"/>
    <property type="molecule type" value="Genomic_DNA"/>
</dbReference>
<feature type="region of interest" description="Disordered" evidence="1">
    <location>
        <begin position="1"/>
        <end position="127"/>
    </location>
</feature>
<evidence type="ECO:0000313" key="2">
    <source>
        <dbReference type="EMBL" id="PSN70719.1"/>
    </source>
</evidence>
<sequence>MGDARPSLLPPSRGSFTPATPSGLTPNTRSEAEAALTLNSVSQTDSAAPTTPLAPGTAYIISEAQRAYRRPPGPLRTSSTNYEQALKKAHEEVSASSDLSADTKSPVNLVGGPVGSPTASVPFPPPGQGVVPLHSGVGMQQAEALKRAKPRGMSLGSLARQQSWNEQDMRHVYTAALMGEVKGDAGYSSGTEGKGVGV</sequence>
<dbReference type="Proteomes" id="UP000240883">
    <property type="component" value="Unassembled WGS sequence"/>
</dbReference>
<evidence type="ECO:0000313" key="3">
    <source>
        <dbReference type="Proteomes" id="UP000240883"/>
    </source>
</evidence>
<evidence type="ECO:0000256" key="1">
    <source>
        <dbReference type="SAM" id="MobiDB-lite"/>
    </source>
</evidence>
<protein>
    <submittedName>
        <fullName evidence="2">Uncharacterized protein</fullName>
    </submittedName>
</protein>
<feature type="compositionally biased region" description="Low complexity" evidence="1">
    <location>
        <begin position="47"/>
        <end position="58"/>
    </location>
</feature>
<keyword evidence="3" id="KW-1185">Reference proteome</keyword>
<reference evidence="2 3" key="1">
    <citation type="journal article" date="2018" name="Front. Microbiol.">
        <title>Genome-Wide Analysis of Corynespora cassiicola Leaf Fall Disease Putative Effectors.</title>
        <authorList>
            <person name="Lopez D."/>
            <person name="Ribeiro S."/>
            <person name="Label P."/>
            <person name="Fumanal B."/>
            <person name="Venisse J.S."/>
            <person name="Kohler A."/>
            <person name="de Oliveira R.R."/>
            <person name="Labutti K."/>
            <person name="Lipzen A."/>
            <person name="Lail K."/>
            <person name="Bauer D."/>
            <person name="Ohm R.A."/>
            <person name="Barry K.W."/>
            <person name="Spatafora J."/>
            <person name="Grigoriev I.V."/>
            <person name="Martin F.M."/>
            <person name="Pujade-Renaud V."/>
        </authorList>
    </citation>
    <scope>NUCLEOTIDE SEQUENCE [LARGE SCALE GENOMIC DNA]</scope>
    <source>
        <strain evidence="2 3">Philippines</strain>
    </source>
</reference>
<feature type="compositionally biased region" description="Polar residues" evidence="1">
    <location>
        <begin position="94"/>
        <end position="106"/>
    </location>
</feature>
<feature type="region of interest" description="Disordered" evidence="1">
    <location>
        <begin position="141"/>
        <end position="162"/>
    </location>
</feature>
<feature type="compositionally biased region" description="Polar residues" evidence="1">
    <location>
        <begin position="37"/>
        <end position="46"/>
    </location>
</feature>
<accession>A0A2T2NZC8</accession>
<dbReference type="OrthoDB" id="3795253at2759"/>
<feature type="compositionally biased region" description="Polar residues" evidence="1">
    <location>
        <begin position="14"/>
        <end position="29"/>
    </location>
</feature>